<comment type="caution">
    <text evidence="1">The sequence shown here is derived from an EMBL/GenBank/DDBJ whole genome shotgun (WGS) entry which is preliminary data.</text>
</comment>
<proteinExistence type="predicted"/>
<dbReference type="EMBL" id="LAZR01000078">
    <property type="protein sequence ID" value="KKN94466.1"/>
    <property type="molecule type" value="Genomic_DNA"/>
</dbReference>
<organism evidence="1">
    <name type="scientific">marine sediment metagenome</name>
    <dbReference type="NCBI Taxonomy" id="412755"/>
    <lineage>
        <taxon>unclassified sequences</taxon>
        <taxon>metagenomes</taxon>
        <taxon>ecological metagenomes</taxon>
    </lineage>
</organism>
<name>A0A0F9X6C8_9ZZZZ</name>
<dbReference type="AlphaFoldDB" id="A0A0F9X6C8"/>
<protein>
    <submittedName>
        <fullName evidence="1">Uncharacterized protein</fullName>
    </submittedName>
</protein>
<sequence>MGYKPTTTIDRDLFVSQAQRMELACLADNGMTATAVNAAIDMTAKRCLEAVDLDPVLTPEAKARFKQILGVPHHE</sequence>
<accession>A0A0F9X6C8</accession>
<reference evidence="1" key="1">
    <citation type="journal article" date="2015" name="Nature">
        <title>Complex archaea that bridge the gap between prokaryotes and eukaryotes.</title>
        <authorList>
            <person name="Spang A."/>
            <person name="Saw J.H."/>
            <person name="Jorgensen S.L."/>
            <person name="Zaremba-Niedzwiedzka K."/>
            <person name="Martijn J."/>
            <person name="Lind A.E."/>
            <person name="van Eijk R."/>
            <person name="Schleper C."/>
            <person name="Guy L."/>
            <person name="Ettema T.J."/>
        </authorList>
    </citation>
    <scope>NUCLEOTIDE SEQUENCE</scope>
</reference>
<gene>
    <name evidence="1" type="ORF">LCGC14_0188140</name>
</gene>
<evidence type="ECO:0000313" key="1">
    <source>
        <dbReference type="EMBL" id="KKN94466.1"/>
    </source>
</evidence>